<organism evidence="1">
    <name type="scientific">uncultured Thiotrichaceae bacterium</name>
    <dbReference type="NCBI Taxonomy" id="298394"/>
    <lineage>
        <taxon>Bacteria</taxon>
        <taxon>Pseudomonadati</taxon>
        <taxon>Pseudomonadota</taxon>
        <taxon>Gammaproteobacteria</taxon>
        <taxon>Thiotrichales</taxon>
        <taxon>Thiotrichaceae</taxon>
        <taxon>environmental samples</taxon>
    </lineage>
</organism>
<name>A0A6S6TXD6_9GAMM</name>
<protein>
    <submittedName>
        <fullName evidence="1">Uncharacterized protein</fullName>
    </submittedName>
</protein>
<reference evidence="1" key="1">
    <citation type="submission" date="2020-01" db="EMBL/GenBank/DDBJ databases">
        <authorList>
            <person name="Meier V. D."/>
            <person name="Meier V D."/>
        </authorList>
    </citation>
    <scope>NUCLEOTIDE SEQUENCE</scope>
    <source>
        <strain evidence="1">HLG_WM_MAG_07</strain>
    </source>
</reference>
<sequence>MKSLAKNWLLFSFGIGGLLFFSTLFANDLDLQSLSFQTELQDNPTSTLNSYFGRNRALSEQFELGLKYDVLTGEKAQIGVGVKAGLPSSNALRQDFELGSSLYGNYQIKNGLDLGVEGRVNYHRLESDVLQDSVLDVDSNEVRYDVTLSLEPARLFNKPAFKNIHVKAGVSDNLLLDDSSSLREKASTNNSFDLGDDTKFYLDFDYRY</sequence>
<dbReference type="AlphaFoldDB" id="A0A6S6TXD6"/>
<gene>
    <name evidence="1" type="ORF">HELGO_WM6057</name>
</gene>
<dbReference type="EMBL" id="CACVAY010000103">
    <property type="protein sequence ID" value="CAA6821410.1"/>
    <property type="molecule type" value="Genomic_DNA"/>
</dbReference>
<proteinExistence type="predicted"/>
<evidence type="ECO:0000313" key="1">
    <source>
        <dbReference type="EMBL" id="CAA6821410.1"/>
    </source>
</evidence>
<accession>A0A6S6TXD6</accession>